<organism evidence="10 11">
    <name type="scientific">Tribolium castaneum</name>
    <name type="common">Red flour beetle</name>
    <dbReference type="NCBI Taxonomy" id="7070"/>
    <lineage>
        <taxon>Eukaryota</taxon>
        <taxon>Metazoa</taxon>
        <taxon>Ecdysozoa</taxon>
        <taxon>Arthropoda</taxon>
        <taxon>Hexapoda</taxon>
        <taxon>Insecta</taxon>
        <taxon>Pterygota</taxon>
        <taxon>Neoptera</taxon>
        <taxon>Endopterygota</taxon>
        <taxon>Coleoptera</taxon>
        <taxon>Polyphaga</taxon>
        <taxon>Cucujiformia</taxon>
        <taxon>Tenebrionidae</taxon>
        <taxon>Tenebrionidae incertae sedis</taxon>
        <taxon>Tribolium</taxon>
    </lineage>
</organism>
<protein>
    <recommendedName>
        <fullName evidence="7">Chitinase domain-containing protein 1</fullName>
    </recommendedName>
</protein>
<dbReference type="FunCoup" id="D6WW86">
    <property type="interactions" value="659"/>
</dbReference>
<dbReference type="HOGENOM" id="CLU_035132_2_0_1"/>
<dbReference type="AlphaFoldDB" id="D6WW86"/>
<dbReference type="GO" id="GO:0008061">
    <property type="term" value="F:chitin binding"/>
    <property type="evidence" value="ECO:0007669"/>
    <property type="project" value="InterPro"/>
</dbReference>
<dbReference type="GO" id="GO:0005764">
    <property type="term" value="C:lysosome"/>
    <property type="evidence" value="ECO:0007669"/>
    <property type="project" value="UniProtKB-SubCell"/>
</dbReference>
<evidence type="ECO:0000256" key="5">
    <source>
        <dbReference type="ARBA" id="ARBA00022729"/>
    </source>
</evidence>
<dbReference type="STRING" id="7070.D6WW86"/>
<evidence type="ECO:0000256" key="8">
    <source>
        <dbReference type="SAM" id="SignalP"/>
    </source>
</evidence>
<evidence type="ECO:0000256" key="2">
    <source>
        <dbReference type="ARBA" id="ARBA00004613"/>
    </source>
</evidence>
<dbReference type="eggNOG" id="KOG2091">
    <property type="taxonomic scope" value="Eukaryota"/>
</dbReference>
<dbReference type="Gene3D" id="3.20.20.80">
    <property type="entry name" value="Glycosidases"/>
    <property type="match status" value="1"/>
</dbReference>
<name>D6WW86_TRICA</name>
<dbReference type="GO" id="GO:0012505">
    <property type="term" value="C:endomembrane system"/>
    <property type="evidence" value="ECO:0000318"/>
    <property type="project" value="GO_Central"/>
</dbReference>
<dbReference type="PANTHER" id="PTHR46066">
    <property type="entry name" value="CHITINASE DOMAIN-CONTAINING PROTEIN 1 FAMILY MEMBER"/>
    <property type="match status" value="1"/>
</dbReference>
<dbReference type="EMBL" id="KQ971361">
    <property type="protein sequence ID" value="EFA08676.1"/>
    <property type="molecule type" value="Genomic_DNA"/>
</dbReference>
<dbReference type="KEGG" id="tca:660311"/>
<comment type="subcellular location">
    <subcellularLocation>
        <location evidence="1">Lysosome</location>
    </subcellularLocation>
    <subcellularLocation>
        <location evidence="2">Secreted</location>
    </subcellularLocation>
</comment>
<dbReference type="FunFam" id="3.20.20.80:FF:000028">
    <property type="entry name" value="Chitinase domain-containing protein 1"/>
    <property type="match status" value="1"/>
</dbReference>
<evidence type="ECO:0000313" key="10">
    <source>
        <dbReference type="EMBL" id="EFA08676.1"/>
    </source>
</evidence>
<dbReference type="OrthoDB" id="10254444at2759"/>
<feature type="signal peptide" evidence="8">
    <location>
        <begin position="1"/>
        <end position="17"/>
    </location>
</feature>
<dbReference type="SMART" id="SM00636">
    <property type="entry name" value="Glyco_18"/>
    <property type="match status" value="1"/>
</dbReference>
<dbReference type="GO" id="GO:0005975">
    <property type="term" value="P:carbohydrate metabolic process"/>
    <property type="evidence" value="ECO:0007669"/>
    <property type="project" value="InterPro"/>
</dbReference>
<keyword evidence="5 8" id="KW-0732">Signal</keyword>
<reference evidence="10 11" key="2">
    <citation type="journal article" date="2010" name="Nucleic Acids Res.">
        <title>BeetleBase in 2010: revisions to provide comprehensive genomic information for Tribolium castaneum.</title>
        <authorList>
            <person name="Kim H.S."/>
            <person name="Murphy T."/>
            <person name="Xia J."/>
            <person name="Caragea D."/>
            <person name="Park Y."/>
            <person name="Beeman R.W."/>
            <person name="Lorenzen M.D."/>
            <person name="Butcher S."/>
            <person name="Manak J.R."/>
            <person name="Brown S.J."/>
        </authorList>
    </citation>
    <scope>NUCLEOTIDE SEQUENCE [LARGE SCALE GENOMIC DNA]</scope>
    <source>
        <strain evidence="10 11">Georgia GA2</strain>
    </source>
</reference>
<dbReference type="InterPro" id="IPR017853">
    <property type="entry name" value="GH"/>
</dbReference>
<keyword evidence="11" id="KW-1185">Reference proteome</keyword>
<dbReference type="OMA" id="YSINERI"/>
<dbReference type="Proteomes" id="UP000007266">
    <property type="component" value="Linkage group 8"/>
</dbReference>
<dbReference type="Pfam" id="PF00704">
    <property type="entry name" value="Glyco_hydro_18"/>
    <property type="match status" value="1"/>
</dbReference>
<dbReference type="GO" id="GO:0070492">
    <property type="term" value="F:oligosaccharide binding"/>
    <property type="evidence" value="ECO:0000318"/>
    <property type="project" value="GO_Central"/>
</dbReference>
<sequence>MFSRFLILVTLLSAVHGTLTPKSRKDKRDDKFFVHIKTGPQNITVFDRNLVTEAATPREVLQNYLAYFREIDNYQFDGLVLGYVTPWNNEGYDIAKIFGNKFTHISPVWLEIKKSNNRFDFSGTHDIDKKWIIHVKNAGRERKLKIVPRILFSGLNENQMNSLFDPKELKSLIKTLITTAKSYNFDGYVIEIWPQLQMDMNYDPLINLVRTIGDSLALESLDTILVIPPKRGRNLPFSEDHFNALYDHVTAFSLMTYDYSNPRRPGPNAPLTWVEDCIKTVSSQESKRGKILTGFNFYGNHYSEVGGKPILGHEFIRKLEEKLKTARMIYDPQIAEHYVEYEESNGKHLLFYPTLYSIHKRIELCKKLGTGISIWELGQGLKYFYDLL</sequence>
<evidence type="ECO:0000256" key="1">
    <source>
        <dbReference type="ARBA" id="ARBA00004371"/>
    </source>
</evidence>
<feature type="domain" description="GH18" evidence="9">
    <location>
        <begin position="78"/>
        <end position="388"/>
    </location>
</feature>
<feature type="chain" id="PRO_5003089721" description="Chitinase domain-containing protein 1" evidence="8">
    <location>
        <begin position="18"/>
        <end position="388"/>
    </location>
</feature>
<dbReference type="CDD" id="cd02876">
    <property type="entry name" value="GH18_SI-CLP"/>
    <property type="match status" value="1"/>
</dbReference>
<comment type="similarity">
    <text evidence="3">Belongs to the glycosyl hydrolase 18 family.</text>
</comment>
<gene>
    <name evidence="10" type="primary">AUGUSTUS-3.0.2_06344</name>
    <name evidence="10" type="ORF">TcasGA2_TC006344</name>
</gene>
<evidence type="ECO:0000313" key="11">
    <source>
        <dbReference type="Proteomes" id="UP000007266"/>
    </source>
</evidence>
<dbReference type="Gene3D" id="3.10.50.10">
    <property type="match status" value="1"/>
</dbReference>
<dbReference type="SUPFAM" id="SSF51445">
    <property type="entry name" value="(Trans)glycosidases"/>
    <property type="match status" value="1"/>
</dbReference>
<evidence type="ECO:0000256" key="3">
    <source>
        <dbReference type="ARBA" id="ARBA00009336"/>
    </source>
</evidence>
<dbReference type="PROSITE" id="PS51910">
    <property type="entry name" value="GH18_2"/>
    <property type="match status" value="1"/>
</dbReference>
<dbReference type="InterPro" id="IPR029070">
    <property type="entry name" value="Chitinase_insertion_sf"/>
</dbReference>
<dbReference type="PANTHER" id="PTHR46066:SF2">
    <property type="entry name" value="CHITINASE DOMAIN-CONTAINING PROTEIN 1"/>
    <property type="match status" value="1"/>
</dbReference>
<dbReference type="FunFam" id="3.10.50.10:FF:000002">
    <property type="entry name" value="Chitinase domain-containing protein 1"/>
    <property type="match status" value="1"/>
</dbReference>
<dbReference type="PhylomeDB" id="D6WW86"/>
<dbReference type="InParanoid" id="D6WW86"/>
<keyword evidence="4" id="KW-0964">Secreted</keyword>
<evidence type="ECO:0000256" key="6">
    <source>
        <dbReference type="ARBA" id="ARBA00023228"/>
    </source>
</evidence>
<dbReference type="GO" id="GO:0005576">
    <property type="term" value="C:extracellular region"/>
    <property type="evidence" value="ECO:0007669"/>
    <property type="project" value="UniProtKB-SubCell"/>
</dbReference>
<proteinExistence type="inferred from homology"/>
<reference evidence="10 11" key="1">
    <citation type="journal article" date="2008" name="Nature">
        <title>The genome of the model beetle and pest Tribolium castaneum.</title>
        <authorList>
            <consortium name="Tribolium Genome Sequencing Consortium"/>
            <person name="Richards S."/>
            <person name="Gibbs R.A."/>
            <person name="Weinstock G.M."/>
            <person name="Brown S.J."/>
            <person name="Denell R."/>
            <person name="Beeman R.W."/>
            <person name="Gibbs R."/>
            <person name="Beeman R.W."/>
            <person name="Brown S.J."/>
            <person name="Bucher G."/>
            <person name="Friedrich M."/>
            <person name="Grimmelikhuijzen C.J."/>
            <person name="Klingler M."/>
            <person name="Lorenzen M."/>
            <person name="Richards S."/>
            <person name="Roth S."/>
            <person name="Schroder R."/>
            <person name="Tautz D."/>
            <person name="Zdobnov E.M."/>
            <person name="Muzny D."/>
            <person name="Gibbs R.A."/>
            <person name="Weinstock G.M."/>
            <person name="Attaway T."/>
            <person name="Bell S."/>
            <person name="Buhay C.J."/>
            <person name="Chandrabose M.N."/>
            <person name="Chavez D."/>
            <person name="Clerk-Blankenburg K.P."/>
            <person name="Cree A."/>
            <person name="Dao M."/>
            <person name="Davis C."/>
            <person name="Chacko J."/>
            <person name="Dinh H."/>
            <person name="Dugan-Rocha S."/>
            <person name="Fowler G."/>
            <person name="Garner T.T."/>
            <person name="Garnes J."/>
            <person name="Gnirke A."/>
            <person name="Hawes A."/>
            <person name="Hernandez J."/>
            <person name="Hines S."/>
            <person name="Holder M."/>
            <person name="Hume J."/>
            <person name="Jhangiani S.N."/>
            <person name="Joshi V."/>
            <person name="Khan Z.M."/>
            <person name="Jackson L."/>
            <person name="Kovar C."/>
            <person name="Kowis A."/>
            <person name="Lee S."/>
            <person name="Lewis L.R."/>
            <person name="Margolis J."/>
            <person name="Morgan M."/>
            <person name="Nazareth L.V."/>
            <person name="Nguyen N."/>
            <person name="Okwuonu G."/>
            <person name="Parker D."/>
            <person name="Richards S."/>
            <person name="Ruiz S.J."/>
            <person name="Santibanez J."/>
            <person name="Savard J."/>
            <person name="Scherer S.E."/>
            <person name="Schneider B."/>
            <person name="Sodergren E."/>
            <person name="Tautz D."/>
            <person name="Vattahil S."/>
            <person name="Villasana D."/>
            <person name="White C.S."/>
            <person name="Wright R."/>
            <person name="Park Y."/>
            <person name="Beeman R.W."/>
            <person name="Lord J."/>
            <person name="Oppert B."/>
            <person name="Lorenzen M."/>
            <person name="Brown S."/>
            <person name="Wang L."/>
            <person name="Savard J."/>
            <person name="Tautz D."/>
            <person name="Richards S."/>
            <person name="Weinstock G."/>
            <person name="Gibbs R.A."/>
            <person name="Liu Y."/>
            <person name="Worley K."/>
            <person name="Weinstock G."/>
            <person name="Elsik C.G."/>
            <person name="Reese J.T."/>
            <person name="Elhaik E."/>
            <person name="Landan G."/>
            <person name="Graur D."/>
            <person name="Arensburger P."/>
            <person name="Atkinson P."/>
            <person name="Beeman R.W."/>
            <person name="Beidler J."/>
            <person name="Brown S.J."/>
            <person name="Demuth J.P."/>
            <person name="Drury D.W."/>
            <person name="Du Y.Z."/>
            <person name="Fujiwara H."/>
            <person name="Lorenzen M."/>
            <person name="Maselli V."/>
            <person name="Osanai M."/>
            <person name="Park Y."/>
            <person name="Robertson H.M."/>
            <person name="Tu Z."/>
            <person name="Wang J.J."/>
            <person name="Wang S."/>
            <person name="Richards S."/>
            <person name="Song H."/>
            <person name="Zhang L."/>
            <person name="Sodergren E."/>
            <person name="Werner D."/>
            <person name="Stanke M."/>
            <person name="Morgenstern B."/>
            <person name="Solovyev V."/>
            <person name="Kosarev P."/>
            <person name="Brown G."/>
            <person name="Chen H.C."/>
            <person name="Ermolaeva O."/>
            <person name="Hlavina W."/>
            <person name="Kapustin Y."/>
            <person name="Kiryutin B."/>
            <person name="Kitts P."/>
            <person name="Maglott D."/>
            <person name="Pruitt K."/>
            <person name="Sapojnikov V."/>
            <person name="Souvorov A."/>
            <person name="Mackey A.J."/>
            <person name="Waterhouse R.M."/>
            <person name="Wyder S."/>
            <person name="Zdobnov E.M."/>
            <person name="Zdobnov E.M."/>
            <person name="Wyder S."/>
            <person name="Kriventseva E.V."/>
            <person name="Kadowaki T."/>
            <person name="Bork P."/>
            <person name="Aranda M."/>
            <person name="Bao R."/>
            <person name="Beermann A."/>
            <person name="Berns N."/>
            <person name="Bolognesi R."/>
            <person name="Bonneton F."/>
            <person name="Bopp D."/>
            <person name="Brown S.J."/>
            <person name="Bucher G."/>
            <person name="Butts T."/>
            <person name="Chaumot A."/>
            <person name="Denell R.E."/>
            <person name="Ferrier D.E."/>
            <person name="Friedrich M."/>
            <person name="Gordon C.M."/>
            <person name="Jindra M."/>
            <person name="Klingler M."/>
            <person name="Lan Q."/>
            <person name="Lattorff H.M."/>
            <person name="Laudet V."/>
            <person name="von Levetsow C."/>
            <person name="Liu Z."/>
            <person name="Lutz R."/>
            <person name="Lynch J.A."/>
            <person name="da Fonseca R.N."/>
            <person name="Posnien N."/>
            <person name="Reuter R."/>
            <person name="Roth S."/>
            <person name="Savard J."/>
            <person name="Schinko J.B."/>
            <person name="Schmitt C."/>
            <person name="Schoppmeier M."/>
            <person name="Schroder R."/>
            <person name="Shippy T.D."/>
            <person name="Simonnet F."/>
            <person name="Marques-Souza H."/>
            <person name="Tautz D."/>
            <person name="Tomoyasu Y."/>
            <person name="Trauner J."/>
            <person name="Van der Zee M."/>
            <person name="Vervoort M."/>
            <person name="Wittkopp N."/>
            <person name="Wimmer E.A."/>
            <person name="Yang X."/>
            <person name="Jones A.K."/>
            <person name="Sattelle D.B."/>
            <person name="Ebert P.R."/>
            <person name="Nelson D."/>
            <person name="Scott J.G."/>
            <person name="Beeman R.W."/>
            <person name="Muthukrishnan S."/>
            <person name="Kramer K.J."/>
            <person name="Arakane Y."/>
            <person name="Beeman R.W."/>
            <person name="Zhu Q."/>
            <person name="Hogenkamp D."/>
            <person name="Dixit R."/>
            <person name="Oppert B."/>
            <person name="Jiang H."/>
            <person name="Zou Z."/>
            <person name="Marshall J."/>
            <person name="Elpidina E."/>
            <person name="Vinokurov K."/>
            <person name="Oppert C."/>
            <person name="Zou Z."/>
            <person name="Evans J."/>
            <person name="Lu Z."/>
            <person name="Zhao P."/>
            <person name="Sumathipala N."/>
            <person name="Altincicek B."/>
            <person name="Vilcinskas A."/>
            <person name="Williams M."/>
            <person name="Hultmark D."/>
            <person name="Hetru C."/>
            <person name="Jiang H."/>
            <person name="Grimmelikhuijzen C.J."/>
            <person name="Hauser F."/>
            <person name="Cazzamali G."/>
            <person name="Williamson M."/>
            <person name="Park Y."/>
            <person name="Li B."/>
            <person name="Tanaka Y."/>
            <person name="Predel R."/>
            <person name="Neupert S."/>
            <person name="Schachtner J."/>
            <person name="Verleyen P."/>
            <person name="Raible F."/>
            <person name="Bork P."/>
            <person name="Friedrich M."/>
            <person name="Walden K.K."/>
            <person name="Robertson H.M."/>
            <person name="Angeli S."/>
            <person name="Foret S."/>
            <person name="Bucher G."/>
            <person name="Schuetz S."/>
            <person name="Maleszka R."/>
            <person name="Wimmer E.A."/>
            <person name="Beeman R.W."/>
            <person name="Lorenzen M."/>
            <person name="Tomoyasu Y."/>
            <person name="Miller S.C."/>
            <person name="Grossmann D."/>
            <person name="Bucher G."/>
        </authorList>
    </citation>
    <scope>NUCLEOTIDE SEQUENCE [LARGE SCALE GENOMIC DNA]</scope>
    <source>
        <strain evidence="10 11">Georgia GA2</strain>
    </source>
</reference>
<evidence type="ECO:0000256" key="7">
    <source>
        <dbReference type="ARBA" id="ARBA00040976"/>
    </source>
</evidence>
<evidence type="ECO:0000256" key="4">
    <source>
        <dbReference type="ARBA" id="ARBA00022525"/>
    </source>
</evidence>
<dbReference type="InterPro" id="IPR001223">
    <property type="entry name" value="Glyco_hydro18_cat"/>
</dbReference>
<dbReference type="InterPro" id="IPR011583">
    <property type="entry name" value="Chitinase_II/V-like_cat"/>
</dbReference>
<evidence type="ECO:0000259" key="9">
    <source>
        <dbReference type="PROSITE" id="PS51910"/>
    </source>
</evidence>
<accession>D6WW86</accession>
<keyword evidence="6" id="KW-0458">Lysosome</keyword>